<sequence>MIIKGVKNSKVPEEIFKMNLEFQLLNADLIATKTHILQGIYQAETKKNISSSIWVEILLRISGTKQISNAIKTFGAKSGNVCIICKDLETFQKILDLIGGTLDDEVLELNEYKEDKIKTLFDIKNCKNLVERVCEKVALIEVI</sequence>
<reference evidence="2" key="1">
    <citation type="submission" date="2007-06" db="EMBL/GenBank/DDBJ databases">
        <title>Complete sequence of Methanococcus vannielii SB.</title>
        <authorList>
            <consortium name="US DOE Joint Genome Institute"/>
            <person name="Copeland A."/>
            <person name="Lucas S."/>
            <person name="Lapidus A."/>
            <person name="Barry K."/>
            <person name="Glavina del Rio T."/>
            <person name="Dalin E."/>
            <person name="Tice H."/>
            <person name="Pitluck S."/>
            <person name="Chain P."/>
            <person name="Malfatti S."/>
            <person name="Shin M."/>
            <person name="Vergez L."/>
            <person name="Schmutz J."/>
            <person name="Larimer F."/>
            <person name="Land M."/>
            <person name="Hauser L."/>
            <person name="Kyrpides N."/>
            <person name="Anderson I."/>
            <person name="Sieprawska-Lupa M."/>
            <person name="Whitman W.B."/>
            <person name="Richardson P."/>
        </authorList>
    </citation>
    <scope>NUCLEOTIDE SEQUENCE [LARGE SCALE GENOMIC DNA]</scope>
    <source>
        <strain evidence="2">SB</strain>
    </source>
</reference>
<dbReference type="OrthoDB" id="69587at2157"/>
<dbReference type="HOGENOM" id="CLU_1801715_0_0_2"/>
<dbReference type="AlphaFoldDB" id="A6UNX7"/>
<dbReference type="Gene3D" id="3.30.2380.10">
    <property type="entry name" value="CGI121/TPRKB"/>
    <property type="match status" value="1"/>
</dbReference>
<dbReference type="Proteomes" id="UP000001107">
    <property type="component" value="Chromosome"/>
</dbReference>
<dbReference type="KEGG" id="mvn:Mevan_0290"/>
<dbReference type="InterPro" id="IPR036504">
    <property type="entry name" value="CGI121/TPRKB_sf"/>
</dbReference>
<evidence type="ECO:0000313" key="3">
    <source>
        <dbReference type="Proteomes" id="UP000001107"/>
    </source>
</evidence>
<dbReference type="eggNOG" id="arCOG02197">
    <property type="taxonomic scope" value="Archaea"/>
</dbReference>
<keyword evidence="3" id="KW-1185">Reference proteome</keyword>
<gene>
    <name evidence="2" type="ordered locus">Mevan_0290</name>
</gene>
<evidence type="ECO:0000313" key="2">
    <source>
        <dbReference type="EMBL" id="ABR54199.1"/>
    </source>
</evidence>
<dbReference type="NCBIfam" id="NF011465">
    <property type="entry name" value="PRK14886.1-1"/>
    <property type="match status" value="1"/>
</dbReference>
<dbReference type="SUPFAM" id="SSF143870">
    <property type="entry name" value="PF0523-like"/>
    <property type="match status" value="1"/>
</dbReference>
<accession>A6UNX7</accession>
<dbReference type="STRING" id="406327.Mevan_0290"/>
<name>A6UNX7_METVS</name>
<evidence type="ECO:0000256" key="1">
    <source>
        <dbReference type="ARBA" id="ARBA00005546"/>
    </source>
</evidence>
<comment type="similarity">
    <text evidence="1">Belongs to the CGI121/TPRKB family.</text>
</comment>
<organism evidence="2 3">
    <name type="scientific">Methanococcus vannielii (strain ATCC 35089 / DSM 1224 / JCM 13029 / OCM 148 / SB)</name>
    <dbReference type="NCBI Taxonomy" id="406327"/>
    <lineage>
        <taxon>Archaea</taxon>
        <taxon>Methanobacteriati</taxon>
        <taxon>Methanobacteriota</taxon>
        <taxon>Methanomada group</taxon>
        <taxon>Methanococci</taxon>
        <taxon>Methanococcales</taxon>
        <taxon>Methanococcaceae</taxon>
        <taxon>Methanococcus</taxon>
    </lineage>
</organism>
<proteinExistence type="inferred from homology"/>
<dbReference type="EMBL" id="CP000742">
    <property type="protein sequence ID" value="ABR54199.1"/>
    <property type="molecule type" value="Genomic_DNA"/>
</dbReference>
<dbReference type="Pfam" id="PF08617">
    <property type="entry name" value="CGI-121"/>
    <property type="match status" value="1"/>
</dbReference>
<evidence type="ECO:0008006" key="4">
    <source>
        <dbReference type="Google" id="ProtNLM"/>
    </source>
</evidence>
<dbReference type="InterPro" id="IPR013926">
    <property type="entry name" value="CGI121/TPRKB"/>
</dbReference>
<dbReference type="RefSeq" id="WP_011972102.1">
    <property type="nucleotide sequence ID" value="NC_009634.1"/>
</dbReference>
<protein>
    <recommendedName>
        <fullName evidence="4">KEOPS complex Cgi121-like subunit</fullName>
    </recommendedName>
</protein>
<dbReference type="GeneID" id="5326211"/>